<protein>
    <submittedName>
        <fullName evidence="3">Uncharacterized protein</fullName>
    </submittedName>
</protein>
<gene>
    <name evidence="3" type="ORF">EANT1437_LOCUS14310</name>
</gene>
<keyword evidence="2" id="KW-0963">Cytoplasm</keyword>
<dbReference type="AlphaFoldDB" id="A0A7S2SE45"/>
<dbReference type="EMBL" id="HBHI01027927">
    <property type="protein sequence ID" value="CAD9697490.1"/>
    <property type="molecule type" value="Transcribed_RNA"/>
</dbReference>
<dbReference type="PANTHER" id="PTHR45994">
    <property type="entry name" value="FI21225P1"/>
    <property type="match status" value="1"/>
</dbReference>
<dbReference type="GO" id="GO:0051879">
    <property type="term" value="F:Hsp90 protein binding"/>
    <property type="evidence" value="ECO:0007669"/>
    <property type="project" value="TreeGrafter"/>
</dbReference>
<dbReference type="GO" id="GO:0005737">
    <property type="term" value="C:cytoplasm"/>
    <property type="evidence" value="ECO:0007669"/>
    <property type="project" value="UniProtKB-SubCell"/>
</dbReference>
<accession>A0A7S2SE45</accession>
<dbReference type="Gene3D" id="1.25.10.10">
    <property type="entry name" value="Leucine-rich Repeat Variant"/>
    <property type="match status" value="1"/>
</dbReference>
<sequence>MRLWVAFASDYEENFECARAATGCLAMASQYSPIANVLRSLTNFDDMARTLVQCGNLEIMQRVMVILLNMTEHGEKCIEAVKSTGSGTFCEGYVLSYHKGENMSDLNFSDGDKQLMLATIDLAKEVAERCR</sequence>
<reference evidence="3" key="1">
    <citation type="submission" date="2021-01" db="EMBL/GenBank/DDBJ databases">
        <authorList>
            <person name="Corre E."/>
            <person name="Pelletier E."/>
            <person name="Niang G."/>
            <person name="Scheremetjew M."/>
            <person name="Finn R."/>
            <person name="Kale V."/>
            <person name="Holt S."/>
            <person name="Cochrane G."/>
            <person name="Meng A."/>
            <person name="Brown T."/>
            <person name="Cohen L."/>
        </authorList>
    </citation>
    <scope>NUCLEOTIDE SEQUENCE</scope>
    <source>
        <strain evidence="3">CCMP1452</strain>
    </source>
</reference>
<comment type="subcellular location">
    <subcellularLocation>
        <location evidence="1">Cytoplasm</location>
    </subcellularLocation>
</comment>
<name>A0A7S2SE45_9STRA</name>
<evidence type="ECO:0000256" key="2">
    <source>
        <dbReference type="ARBA" id="ARBA00022490"/>
    </source>
</evidence>
<dbReference type="PANTHER" id="PTHR45994:SF1">
    <property type="entry name" value="FI21225P1"/>
    <property type="match status" value="1"/>
</dbReference>
<dbReference type="InterPro" id="IPR011989">
    <property type="entry name" value="ARM-like"/>
</dbReference>
<organism evidence="3">
    <name type="scientific">Eucampia antarctica</name>
    <dbReference type="NCBI Taxonomy" id="49252"/>
    <lineage>
        <taxon>Eukaryota</taxon>
        <taxon>Sar</taxon>
        <taxon>Stramenopiles</taxon>
        <taxon>Ochrophyta</taxon>
        <taxon>Bacillariophyta</taxon>
        <taxon>Mediophyceae</taxon>
        <taxon>Biddulphiophycidae</taxon>
        <taxon>Hemiaulales</taxon>
        <taxon>Hemiaulaceae</taxon>
        <taxon>Eucampia</taxon>
    </lineage>
</organism>
<evidence type="ECO:0000313" key="3">
    <source>
        <dbReference type="EMBL" id="CAD9697490.1"/>
    </source>
</evidence>
<evidence type="ECO:0000256" key="1">
    <source>
        <dbReference type="ARBA" id="ARBA00004496"/>
    </source>
</evidence>
<proteinExistence type="predicted"/>